<name>A0A1B2ECS9_9HYPH</name>
<sequence>MTNDRFYPARPILAASVAVIRDGRILLAARGKPPSEGLFSLPGGMVEVGETLAEAALRELREEVGVQATMIGLIAPVEFIERDGKGHIKHHVVIAAHAARWVSGEPQTGPEAKEIRWVTERDIADLPMTAGLAEILKQVFRLARADSHA</sequence>
<gene>
    <name evidence="5" type="ORF">BB934_05600</name>
</gene>
<dbReference type="Gene3D" id="3.90.79.10">
    <property type="entry name" value="Nucleoside Triphosphate Pyrophosphohydrolase"/>
    <property type="match status" value="1"/>
</dbReference>
<dbReference type="InterPro" id="IPR020476">
    <property type="entry name" value="Nudix_hydrolase"/>
</dbReference>
<dbReference type="InterPro" id="IPR000086">
    <property type="entry name" value="NUDIX_hydrolase_dom"/>
</dbReference>
<dbReference type="EMBL" id="CP016616">
    <property type="protein sequence ID" value="ANY77775.1"/>
    <property type="molecule type" value="Genomic_DNA"/>
</dbReference>
<evidence type="ECO:0000313" key="5">
    <source>
        <dbReference type="EMBL" id="ANY77775.1"/>
    </source>
</evidence>
<dbReference type="SUPFAM" id="SSF55811">
    <property type="entry name" value="Nudix"/>
    <property type="match status" value="1"/>
</dbReference>
<feature type="domain" description="Nudix hydrolase" evidence="4">
    <location>
        <begin position="10"/>
        <end position="141"/>
    </location>
</feature>
<keyword evidence="2 3" id="KW-0378">Hydrolase</keyword>
<proteinExistence type="inferred from homology"/>
<dbReference type="InterPro" id="IPR020084">
    <property type="entry name" value="NUDIX_hydrolase_CS"/>
</dbReference>
<accession>A0A1B2ECS9</accession>
<dbReference type="OrthoDB" id="9761969at2"/>
<dbReference type="PRINTS" id="PR00502">
    <property type="entry name" value="NUDIXFAMILY"/>
</dbReference>
<dbReference type="InterPro" id="IPR015797">
    <property type="entry name" value="NUDIX_hydrolase-like_dom_sf"/>
</dbReference>
<dbReference type="Pfam" id="PF00293">
    <property type="entry name" value="NUDIX"/>
    <property type="match status" value="1"/>
</dbReference>
<dbReference type="PROSITE" id="PS00893">
    <property type="entry name" value="NUDIX_BOX"/>
    <property type="match status" value="1"/>
</dbReference>
<evidence type="ECO:0000256" key="3">
    <source>
        <dbReference type="RuleBase" id="RU003476"/>
    </source>
</evidence>
<dbReference type="PROSITE" id="PS51462">
    <property type="entry name" value="NUDIX"/>
    <property type="match status" value="1"/>
</dbReference>
<organism evidence="5">
    <name type="scientific">Microvirga ossetica</name>
    <dbReference type="NCBI Taxonomy" id="1882682"/>
    <lineage>
        <taxon>Bacteria</taxon>
        <taxon>Pseudomonadati</taxon>
        <taxon>Pseudomonadota</taxon>
        <taxon>Alphaproteobacteria</taxon>
        <taxon>Hyphomicrobiales</taxon>
        <taxon>Methylobacteriaceae</taxon>
        <taxon>Microvirga</taxon>
    </lineage>
</organism>
<comment type="similarity">
    <text evidence="3">Belongs to the Nudix hydrolase family.</text>
</comment>
<dbReference type="KEGG" id="moc:BB934_05600"/>
<dbReference type="AlphaFoldDB" id="A0A1B2ECS9"/>
<comment type="cofactor">
    <cofactor evidence="1">
        <name>Mg(2+)</name>
        <dbReference type="ChEBI" id="CHEBI:18420"/>
    </cofactor>
</comment>
<protein>
    <submittedName>
        <fullName evidence="5">NUDIX hydrolase</fullName>
    </submittedName>
</protein>
<dbReference type="RefSeq" id="WP_099508760.1">
    <property type="nucleotide sequence ID" value="NZ_CP016616.1"/>
</dbReference>
<evidence type="ECO:0000256" key="2">
    <source>
        <dbReference type="ARBA" id="ARBA00022801"/>
    </source>
</evidence>
<dbReference type="CDD" id="cd04673">
    <property type="entry name" value="NUDIX_ADPRase"/>
    <property type="match status" value="1"/>
</dbReference>
<dbReference type="GO" id="GO:0016787">
    <property type="term" value="F:hydrolase activity"/>
    <property type="evidence" value="ECO:0007669"/>
    <property type="project" value="UniProtKB-KW"/>
</dbReference>
<reference evidence="5" key="1">
    <citation type="submission" date="2016-07" db="EMBL/GenBank/DDBJ databases">
        <title>Microvirga ossetica sp. nov. a new species of rhizobia isolated from root nodules of the legume species Vicia alpestris Steven originated from North Ossetia region in the Caucasus.</title>
        <authorList>
            <person name="Safronova V.I."/>
            <person name="Kuznetsova I.G."/>
            <person name="Sazanova A.L."/>
            <person name="Belimov A."/>
            <person name="Andronov E."/>
            <person name="Osledkin Y.S."/>
            <person name="Onishchuk O.P."/>
            <person name="Kurchak O.N."/>
            <person name="Shaposhnikov A.I."/>
            <person name="Willems A."/>
            <person name="Tikhonovich I.A."/>
        </authorList>
    </citation>
    <scope>NUCLEOTIDE SEQUENCE [LARGE SCALE GENOMIC DNA]</scope>
    <source>
        <strain evidence="5">V5/3M</strain>
    </source>
</reference>
<evidence type="ECO:0000259" key="4">
    <source>
        <dbReference type="PROSITE" id="PS51462"/>
    </source>
</evidence>
<dbReference type="PANTHER" id="PTHR43736:SF1">
    <property type="entry name" value="DIHYDRONEOPTERIN TRIPHOSPHATE DIPHOSPHATASE"/>
    <property type="match status" value="1"/>
</dbReference>
<dbReference type="PANTHER" id="PTHR43736">
    <property type="entry name" value="ADP-RIBOSE PYROPHOSPHATASE"/>
    <property type="match status" value="1"/>
</dbReference>
<evidence type="ECO:0000256" key="1">
    <source>
        <dbReference type="ARBA" id="ARBA00001946"/>
    </source>
</evidence>